<reference evidence="4 5" key="1">
    <citation type="journal article" date="2011" name="J. Bacteriol.">
        <title>Complete genome sequence of the type strain Cupriavidus necator N-1.</title>
        <authorList>
            <person name="Poehlein A."/>
            <person name="Kusian B."/>
            <person name="Friedrich B."/>
            <person name="Daniel R."/>
            <person name="Bowien B."/>
        </authorList>
    </citation>
    <scope>NUCLEOTIDE SEQUENCE [LARGE SCALE GENOMIC DNA]</scope>
    <source>
        <strain evidence="5">ATCC 43291 / DSM 13513 / CCUG 52238 / LMG 8453 / N-1</strain>
    </source>
</reference>
<dbReference type="NCBIfam" id="NF002959">
    <property type="entry name" value="PRK03624.1"/>
    <property type="match status" value="1"/>
</dbReference>
<evidence type="ECO:0000256" key="1">
    <source>
        <dbReference type="ARBA" id="ARBA00022679"/>
    </source>
</evidence>
<accession>G0EZF1</accession>
<dbReference type="KEGG" id="cnc:CNE_1c34970"/>
<evidence type="ECO:0000313" key="4">
    <source>
        <dbReference type="EMBL" id="AEI78790.1"/>
    </source>
</evidence>
<protein>
    <submittedName>
        <fullName evidence="4">HD phosphohydrolase</fullName>
    </submittedName>
</protein>
<organism evidence="4 5">
    <name type="scientific">Cupriavidus necator (strain ATCC 43291 / DSM 13513 / CCUG 52238 / LMG 8453 / N-1)</name>
    <name type="common">Ralstonia eutropha</name>
    <dbReference type="NCBI Taxonomy" id="1042878"/>
    <lineage>
        <taxon>Bacteria</taxon>
        <taxon>Pseudomonadati</taxon>
        <taxon>Pseudomonadota</taxon>
        <taxon>Betaproteobacteria</taxon>
        <taxon>Burkholderiales</taxon>
        <taxon>Burkholderiaceae</taxon>
        <taxon>Cupriavidus</taxon>
    </lineage>
</organism>
<dbReference type="CDD" id="cd04301">
    <property type="entry name" value="NAT_SF"/>
    <property type="match status" value="1"/>
</dbReference>
<dbReference type="AlphaFoldDB" id="G0EZF1"/>
<gene>
    <name evidence="4" type="ordered locus">CNE_1c34970</name>
</gene>
<dbReference type="HOGENOM" id="CLU_013985_34_1_4"/>
<dbReference type="PROSITE" id="PS51186">
    <property type="entry name" value="GNAT"/>
    <property type="match status" value="1"/>
</dbReference>
<evidence type="ECO:0000256" key="2">
    <source>
        <dbReference type="ARBA" id="ARBA00023315"/>
    </source>
</evidence>
<dbReference type="Pfam" id="PF00583">
    <property type="entry name" value="Acetyltransf_1"/>
    <property type="match status" value="1"/>
</dbReference>
<dbReference type="InterPro" id="IPR050832">
    <property type="entry name" value="Bact_Acetyltransf"/>
</dbReference>
<evidence type="ECO:0000313" key="5">
    <source>
        <dbReference type="Proteomes" id="UP000006798"/>
    </source>
</evidence>
<dbReference type="GO" id="GO:0016747">
    <property type="term" value="F:acyltransferase activity, transferring groups other than amino-acyl groups"/>
    <property type="evidence" value="ECO:0007669"/>
    <property type="project" value="InterPro"/>
</dbReference>
<feature type="domain" description="N-acetyltransferase" evidence="3">
    <location>
        <begin position="61"/>
        <end position="199"/>
    </location>
</feature>
<dbReference type="EMBL" id="CP002877">
    <property type="protein sequence ID" value="AEI78790.1"/>
    <property type="molecule type" value="Genomic_DNA"/>
</dbReference>
<dbReference type="GO" id="GO:0016787">
    <property type="term" value="F:hydrolase activity"/>
    <property type="evidence" value="ECO:0007669"/>
    <property type="project" value="UniProtKB-KW"/>
</dbReference>
<keyword evidence="4" id="KW-0378">Hydrolase</keyword>
<keyword evidence="1" id="KW-0808">Transferase</keyword>
<keyword evidence="2" id="KW-0012">Acyltransferase</keyword>
<dbReference type="PANTHER" id="PTHR43877">
    <property type="entry name" value="AMINOALKYLPHOSPHONATE N-ACETYLTRANSFERASE-RELATED-RELATED"/>
    <property type="match status" value="1"/>
</dbReference>
<dbReference type="SUPFAM" id="SSF55729">
    <property type="entry name" value="Acyl-CoA N-acyltransferases (Nat)"/>
    <property type="match status" value="1"/>
</dbReference>
<dbReference type="Proteomes" id="UP000006798">
    <property type="component" value="Chromosome 1"/>
</dbReference>
<evidence type="ECO:0000259" key="3">
    <source>
        <dbReference type="PROSITE" id="PS51186"/>
    </source>
</evidence>
<dbReference type="InterPro" id="IPR016181">
    <property type="entry name" value="Acyl_CoA_acyltransferase"/>
</dbReference>
<dbReference type="Gene3D" id="3.40.630.30">
    <property type="match status" value="1"/>
</dbReference>
<dbReference type="InterPro" id="IPR000182">
    <property type="entry name" value="GNAT_dom"/>
</dbReference>
<proteinExistence type="predicted"/>
<name>G0EZF1_CUPNN</name>
<sequence length="199" mass="21819">MAEGGACRRVDVAHAGLLLWERARWPRIVSSCFAGIVAPAAALNCQKANNVPAYCGAPPSMLIRPFRPEDQSCVIALWQACGLTRPWNDPQRDIARKLTEQPELFLVGDIDGHPVATAMVGFDGHRGWVYYLAVQPGLQGKGYGRMLMAHAEQLLIERGCPKINLLVRAGNRAVIDFYDKLGYAPDEAVSLGKRLIPDI</sequence>